<feature type="domain" description="AB hydrolase-1" evidence="5">
    <location>
        <begin position="114"/>
        <end position="266"/>
    </location>
</feature>
<dbReference type="InterPro" id="IPR051601">
    <property type="entry name" value="Serine_prot/Carboxylest_S33"/>
</dbReference>
<feature type="compositionally biased region" description="Basic residues" evidence="4">
    <location>
        <begin position="17"/>
        <end position="27"/>
    </location>
</feature>
<dbReference type="Pfam" id="PF00561">
    <property type="entry name" value="Abhydrolase_1"/>
    <property type="match status" value="1"/>
</dbReference>
<dbReference type="PANTHER" id="PTHR43248">
    <property type="entry name" value="2-SUCCINYL-6-HYDROXY-2,4-CYCLOHEXADIENE-1-CARBOXYLATE SYNTHASE"/>
    <property type="match status" value="1"/>
</dbReference>
<dbReference type="EMBL" id="NGFN01000175">
    <property type="protein sequence ID" value="OUD00487.1"/>
    <property type="molecule type" value="Genomic_DNA"/>
</dbReference>
<evidence type="ECO:0000259" key="5">
    <source>
        <dbReference type="Pfam" id="PF00561"/>
    </source>
</evidence>
<evidence type="ECO:0000256" key="3">
    <source>
        <dbReference type="ARBA" id="ARBA00022801"/>
    </source>
</evidence>
<evidence type="ECO:0000256" key="1">
    <source>
        <dbReference type="ARBA" id="ARBA00010088"/>
    </source>
</evidence>
<proteinExistence type="inferred from homology"/>
<accession>A0A243S0X8</accession>
<keyword evidence="8" id="KW-1185">Reference proteome</keyword>
<dbReference type="AlphaFoldDB" id="A0A243S0X8"/>
<evidence type="ECO:0000313" key="7">
    <source>
        <dbReference type="EMBL" id="OUD00487.1"/>
    </source>
</evidence>
<sequence length="562" mass="60507">MRRTRGGNTTVNEQAHGPRRSGTRVRRRLPRLRIALAAAVSFALAGTAAQAIAAQPDGSAGQPPVPSLSWSDCQGGFECANADVPLDYRDPQGRTITLAVIRKKAPDQAKKKGTLFLQPGGPGNSGVDFVRNNYAGLPAAMRDSFDVFGYDVRGVGRSSAVTCWDDPTYTQAIRAAKGVPGPDAYEPAVRQAAAFGQACLDNAGDLVPYVGTEYVARDIDLLRQALGENQLTYYGRSFGSYIGTVYAALFPERVRALALDGAYDPERYANRPYAYDRPQYLALDGAMSRFLDWCKADQDTCGFGDGDPRGAFEKLKADLDANPVPTANGGQANGYTLVYRLMFNINEGKVIWPSLGGALRKAQQRDNTSFLLRPPSPASYDFLNPNVAVECVDKDYPRDPALLKRQVTRNAELAPLLGPAMAYGPPTYDHQHATTCVQWSGEKPSRYGGSFRAKGSAPILVLGTTGDPDTPYRDAVALSRQLDNGRLLTFKAEGHTAFGRSACATDAVTSYLVDLKVPARGTTCADETQPPSATPKVAPPGTTLGELRNGVNERLDRLGTLR</sequence>
<keyword evidence="2" id="KW-0732">Signal</keyword>
<evidence type="ECO:0000256" key="4">
    <source>
        <dbReference type="SAM" id="MobiDB-lite"/>
    </source>
</evidence>
<evidence type="ECO:0000259" key="6">
    <source>
        <dbReference type="Pfam" id="PF08386"/>
    </source>
</evidence>
<name>A0A243S0X8_9ACTN</name>
<gene>
    <name evidence="7" type="ORF">CA983_25315</name>
</gene>
<dbReference type="InterPro" id="IPR013595">
    <property type="entry name" value="Pept_S33_TAP-like_C"/>
</dbReference>
<organism evidence="7 8">
    <name type="scientific">Streptomyces swartbergensis</name>
    <dbReference type="NCBI Taxonomy" id="487165"/>
    <lineage>
        <taxon>Bacteria</taxon>
        <taxon>Bacillati</taxon>
        <taxon>Actinomycetota</taxon>
        <taxon>Actinomycetes</taxon>
        <taxon>Kitasatosporales</taxon>
        <taxon>Streptomycetaceae</taxon>
        <taxon>Streptomyces</taxon>
    </lineage>
</organism>
<dbReference type="GO" id="GO:0016787">
    <property type="term" value="F:hydrolase activity"/>
    <property type="evidence" value="ECO:0007669"/>
    <property type="project" value="UniProtKB-KW"/>
</dbReference>
<dbReference type="InterPro" id="IPR029058">
    <property type="entry name" value="AB_hydrolase_fold"/>
</dbReference>
<comment type="caution">
    <text evidence="7">The sequence shown here is derived from an EMBL/GenBank/DDBJ whole genome shotgun (WGS) entry which is preliminary data.</text>
</comment>
<comment type="similarity">
    <text evidence="1">Belongs to the peptidase S33 family.</text>
</comment>
<dbReference type="Gene3D" id="3.40.50.1820">
    <property type="entry name" value="alpha/beta hydrolase"/>
    <property type="match status" value="1"/>
</dbReference>
<feature type="region of interest" description="Disordered" evidence="4">
    <location>
        <begin position="1"/>
        <end position="27"/>
    </location>
</feature>
<feature type="region of interest" description="Disordered" evidence="4">
    <location>
        <begin position="522"/>
        <end position="547"/>
    </location>
</feature>
<dbReference type="Proteomes" id="UP000195105">
    <property type="component" value="Unassembled WGS sequence"/>
</dbReference>
<dbReference type="SUPFAM" id="SSF53474">
    <property type="entry name" value="alpha/beta-Hydrolases"/>
    <property type="match status" value="1"/>
</dbReference>
<dbReference type="PANTHER" id="PTHR43248:SF29">
    <property type="entry name" value="TRIPEPTIDYL AMINOPEPTIDASE"/>
    <property type="match status" value="1"/>
</dbReference>
<evidence type="ECO:0000313" key="8">
    <source>
        <dbReference type="Proteomes" id="UP000195105"/>
    </source>
</evidence>
<keyword evidence="3 7" id="KW-0378">Hydrolase</keyword>
<reference evidence="7 8" key="1">
    <citation type="submission" date="2017-05" db="EMBL/GenBank/DDBJ databases">
        <title>Biotechnological potential of actinobacteria isolated from South African environments.</title>
        <authorList>
            <person name="Le Roes-Hill M."/>
            <person name="Prins A."/>
            <person name="Durrell K.A."/>
        </authorList>
    </citation>
    <scope>NUCLEOTIDE SEQUENCE [LARGE SCALE GENOMIC DNA]</scope>
    <source>
        <strain evidence="7 8">HMC13</strain>
    </source>
</reference>
<dbReference type="RefSeq" id="WP_086603184.1">
    <property type="nucleotide sequence ID" value="NZ_NGFN01000175.1"/>
</dbReference>
<dbReference type="InterPro" id="IPR000073">
    <property type="entry name" value="AB_hydrolase_1"/>
</dbReference>
<dbReference type="Pfam" id="PF08386">
    <property type="entry name" value="Abhydrolase_4"/>
    <property type="match status" value="1"/>
</dbReference>
<feature type="domain" description="Peptidase S33 tripeptidyl aminopeptidase-like C-terminal" evidence="6">
    <location>
        <begin position="432"/>
        <end position="524"/>
    </location>
</feature>
<protein>
    <submittedName>
        <fullName evidence="7">Alpha/beta hydrolase</fullName>
    </submittedName>
</protein>
<feature type="compositionally biased region" description="Polar residues" evidence="4">
    <location>
        <begin position="1"/>
        <end position="13"/>
    </location>
</feature>
<evidence type="ECO:0000256" key="2">
    <source>
        <dbReference type="ARBA" id="ARBA00022729"/>
    </source>
</evidence>